<dbReference type="InterPro" id="IPR008271">
    <property type="entry name" value="Ser/Thr_kinase_AS"/>
</dbReference>
<dbReference type="Gene3D" id="1.10.510.10">
    <property type="entry name" value="Transferase(Phosphotransferase) domain 1"/>
    <property type="match status" value="1"/>
</dbReference>
<evidence type="ECO:0000256" key="11">
    <source>
        <dbReference type="ARBA" id="ARBA00022777"/>
    </source>
</evidence>
<comment type="similarity">
    <text evidence="3">Belongs to the protein kinase superfamily. CAMK Ser/Thr protein kinase family.</text>
</comment>
<feature type="region of interest" description="Disordered" evidence="21">
    <location>
        <begin position="658"/>
        <end position="688"/>
    </location>
</feature>
<dbReference type="PANTHER" id="PTHR24346">
    <property type="entry name" value="MAP/MICROTUBULE AFFINITY-REGULATING KINASE"/>
    <property type="match status" value="1"/>
</dbReference>
<proteinExistence type="inferred from homology"/>
<feature type="compositionally biased region" description="Gly residues" evidence="21">
    <location>
        <begin position="812"/>
        <end position="821"/>
    </location>
</feature>
<protein>
    <recommendedName>
        <fullName evidence="18">SNF-related serine/threonine-protein kinase</fullName>
        <ecNumber evidence="4">2.7.11.1</ecNumber>
    </recommendedName>
    <alternativeName>
        <fullName evidence="19">SNF1-related kinase</fullName>
    </alternativeName>
</protein>
<organism evidence="24 25">
    <name type="scientific">Macrostomum lignano</name>
    <dbReference type="NCBI Taxonomy" id="282301"/>
    <lineage>
        <taxon>Eukaryota</taxon>
        <taxon>Metazoa</taxon>
        <taxon>Spiralia</taxon>
        <taxon>Lophotrochozoa</taxon>
        <taxon>Platyhelminthes</taxon>
        <taxon>Rhabditophora</taxon>
        <taxon>Macrostomorpha</taxon>
        <taxon>Macrostomida</taxon>
        <taxon>Macrostomidae</taxon>
        <taxon>Macrostomum</taxon>
    </lineage>
</organism>
<feature type="domain" description="UBA" evidence="23">
    <location>
        <begin position="302"/>
        <end position="344"/>
    </location>
</feature>
<feature type="compositionally biased region" description="Low complexity" evidence="21">
    <location>
        <begin position="781"/>
        <end position="790"/>
    </location>
</feature>
<sequence length="835" mass="89028">MAQQQQHQLQQQQHVQRHFSIDSTIAGQYDLEHTIGRGHFAVVKLAKHTFTGEQVAVKVIDKSKLDAVSREHLFQEVMCMKLVQHPNVVRLYEVIDTANRLYLILELGDGGDLYDYILKHERGLKESMAKSFFHQIVTAIAYCHKLHVCHRDLKLENCVVFEKQGLVKLTDFGFSNVFTPGKFLETSCGSLAYSAPEILLGDSYDATKVDVWSLGVILFMLATGKLPFQEQNDSETLARIMDVRYRVPRHVSLPCRRLIERLLQRDPTRRPTLDSILEDEWLCGLPTLSCGTPLVCANEVSPEDQLEVVDKMVEGGLATRDEILAALGRDDYSHVTATYYLLAERLMRRARLERHRLSIGSSGGGRPPSRGQSAELESIPETAGAAAAAGGAGGSSRQSSCASLSVEEKLRRFSMIIEEEDIGLASLAEESGAALPGAMSATFSGGGSATPAAAVVLEGRSRSSSARHRSLVSVRSSPQLLLKAMAASLDENSQQQQQQQAQLQQQQHQLSLQLQQHQLALLGSGGGSFRLHHHHHLTKRSGVGGAAAIVGRKSSAGSRAGSSSESSDSPSRPLSEYSLGELACGGFGCCYESPDNPGFIADAVSSDHNIGGSLAAVVCCPIRELDEPPASLEASAAVGDTESPIVSAGGAFGQVQSVSASSSARQSRRRQSDGRQCSSANARDSSFSLNSSAASSSLRSLSSHRVELLMRDLRLARAKAAAASASAVASSAAASTAAAAVPAPTSAVVSIATAATAPVSTATSNADVASLSIVGAADQVADDSQQQLQPRQHRRRHQQRHRHLLSLRRGGDGSGGGGGGRKSSSKFRVSCCSVS</sequence>
<keyword evidence="9" id="KW-0479">Metal-binding</keyword>
<dbReference type="InterPro" id="IPR000719">
    <property type="entry name" value="Prot_kinase_dom"/>
</dbReference>
<accession>A0A267EAS9</accession>
<keyword evidence="10 20" id="KW-0547">Nucleotide-binding</keyword>
<comment type="function">
    <text evidence="17">May play a role in hematopoietic cell proliferation or differentiation. Potential mediator of neuronal apoptosis.</text>
</comment>
<evidence type="ECO:0000256" key="1">
    <source>
        <dbReference type="ARBA" id="ARBA00001946"/>
    </source>
</evidence>
<evidence type="ECO:0000256" key="5">
    <source>
        <dbReference type="ARBA" id="ARBA00022481"/>
    </source>
</evidence>
<evidence type="ECO:0000256" key="9">
    <source>
        <dbReference type="ARBA" id="ARBA00022723"/>
    </source>
</evidence>
<comment type="cofactor">
    <cofactor evidence="1">
        <name>Mg(2+)</name>
        <dbReference type="ChEBI" id="CHEBI:18420"/>
    </cofactor>
</comment>
<dbReference type="PROSITE" id="PS50011">
    <property type="entry name" value="PROTEIN_KINASE_DOM"/>
    <property type="match status" value="1"/>
</dbReference>
<evidence type="ECO:0000256" key="18">
    <source>
        <dbReference type="ARBA" id="ARBA00074971"/>
    </source>
</evidence>
<dbReference type="InterPro" id="IPR011009">
    <property type="entry name" value="Kinase-like_dom_sf"/>
</dbReference>
<dbReference type="PROSITE" id="PS00107">
    <property type="entry name" value="PROTEIN_KINASE_ATP"/>
    <property type="match status" value="1"/>
</dbReference>
<gene>
    <name evidence="24" type="ORF">BOX15_Mlig002124g2</name>
</gene>
<comment type="catalytic activity">
    <reaction evidence="16">
        <text>L-seryl-[protein] + ATP = O-phospho-L-seryl-[protein] + ADP + H(+)</text>
        <dbReference type="Rhea" id="RHEA:17989"/>
        <dbReference type="Rhea" id="RHEA-COMP:9863"/>
        <dbReference type="Rhea" id="RHEA-COMP:11604"/>
        <dbReference type="ChEBI" id="CHEBI:15378"/>
        <dbReference type="ChEBI" id="CHEBI:29999"/>
        <dbReference type="ChEBI" id="CHEBI:30616"/>
        <dbReference type="ChEBI" id="CHEBI:83421"/>
        <dbReference type="ChEBI" id="CHEBI:456216"/>
        <dbReference type="EC" id="2.7.11.1"/>
    </reaction>
</comment>
<dbReference type="GO" id="GO:0004674">
    <property type="term" value="F:protein serine/threonine kinase activity"/>
    <property type="evidence" value="ECO:0007669"/>
    <property type="project" value="UniProtKB-KW"/>
</dbReference>
<evidence type="ECO:0000256" key="3">
    <source>
        <dbReference type="ARBA" id="ARBA00006692"/>
    </source>
</evidence>
<dbReference type="SMART" id="SM00220">
    <property type="entry name" value="S_TKc"/>
    <property type="match status" value="1"/>
</dbReference>
<dbReference type="GO" id="GO:0046872">
    <property type="term" value="F:metal ion binding"/>
    <property type="evidence" value="ECO:0007669"/>
    <property type="project" value="UniProtKB-KW"/>
</dbReference>
<dbReference type="AlphaFoldDB" id="A0A267EAS9"/>
<comment type="catalytic activity">
    <reaction evidence="15">
        <text>L-threonyl-[protein] + ATP = O-phospho-L-threonyl-[protein] + ADP + H(+)</text>
        <dbReference type="Rhea" id="RHEA:46608"/>
        <dbReference type="Rhea" id="RHEA-COMP:11060"/>
        <dbReference type="Rhea" id="RHEA-COMP:11605"/>
        <dbReference type="ChEBI" id="CHEBI:15378"/>
        <dbReference type="ChEBI" id="CHEBI:30013"/>
        <dbReference type="ChEBI" id="CHEBI:30616"/>
        <dbReference type="ChEBI" id="CHEBI:61977"/>
        <dbReference type="ChEBI" id="CHEBI:456216"/>
        <dbReference type="EC" id="2.7.11.1"/>
    </reaction>
</comment>
<feature type="region of interest" description="Disordered" evidence="21">
    <location>
        <begin position="553"/>
        <end position="575"/>
    </location>
</feature>
<dbReference type="Pfam" id="PF00069">
    <property type="entry name" value="Pkinase"/>
    <property type="match status" value="1"/>
</dbReference>
<dbReference type="FunFam" id="3.30.200.20:FF:000003">
    <property type="entry name" value="Non-specific serine/threonine protein kinase"/>
    <property type="match status" value="1"/>
</dbReference>
<keyword evidence="6" id="KW-0723">Serine/threonine-protein kinase</keyword>
<dbReference type="EC" id="2.7.11.1" evidence="4"/>
<keyword evidence="8" id="KW-0808">Transferase</keyword>
<reference evidence="24 25" key="1">
    <citation type="submission" date="2017-06" db="EMBL/GenBank/DDBJ databases">
        <title>A platform for efficient transgenesis in Macrostomum lignano, a flatworm model organism for stem cell research.</title>
        <authorList>
            <person name="Berezikov E."/>
        </authorList>
    </citation>
    <scope>NUCLEOTIDE SEQUENCE [LARGE SCALE GENOMIC DNA]</scope>
    <source>
        <strain evidence="24">DV1</strain>
        <tissue evidence="24">Whole organism</tissue>
    </source>
</reference>
<dbReference type="InterPro" id="IPR015940">
    <property type="entry name" value="UBA"/>
</dbReference>
<feature type="domain" description="Protein kinase" evidence="22">
    <location>
        <begin position="29"/>
        <end position="282"/>
    </location>
</feature>
<feature type="compositionally biased region" description="Basic residues" evidence="21">
    <location>
        <begin position="791"/>
        <end position="806"/>
    </location>
</feature>
<evidence type="ECO:0000313" key="24">
    <source>
        <dbReference type="EMBL" id="PAA58673.1"/>
    </source>
</evidence>
<evidence type="ECO:0000256" key="13">
    <source>
        <dbReference type="ARBA" id="ARBA00022842"/>
    </source>
</evidence>
<feature type="region of interest" description="Disordered" evidence="21">
    <location>
        <begin position="781"/>
        <end position="835"/>
    </location>
</feature>
<evidence type="ECO:0000259" key="23">
    <source>
        <dbReference type="PROSITE" id="PS50030"/>
    </source>
</evidence>
<dbReference type="CDD" id="cd14339">
    <property type="entry name" value="UBA_SNRK"/>
    <property type="match status" value="1"/>
</dbReference>
<evidence type="ECO:0000256" key="4">
    <source>
        <dbReference type="ARBA" id="ARBA00012513"/>
    </source>
</evidence>
<keyword evidence="25" id="KW-1185">Reference proteome</keyword>
<feature type="compositionally biased region" description="Low complexity" evidence="21">
    <location>
        <begin position="554"/>
        <end position="575"/>
    </location>
</feature>
<feature type="binding site" evidence="20">
    <location>
        <position position="58"/>
    </location>
    <ligand>
        <name>ATP</name>
        <dbReference type="ChEBI" id="CHEBI:30616"/>
    </ligand>
</feature>
<evidence type="ECO:0000256" key="19">
    <source>
        <dbReference type="ARBA" id="ARBA00077142"/>
    </source>
</evidence>
<keyword evidence="14" id="KW-0539">Nucleus</keyword>
<evidence type="ECO:0000256" key="2">
    <source>
        <dbReference type="ARBA" id="ARBA00004123"/>
    </source>
</evidence>
<dbReference type="SUPFAM" id="SSF56112">
    <property type="entry name" value="Protein kinase-like (PK-like)"/>
    <property type="match status" value="1"/>
</dbReference>
<evidence type="ECO:0000313" key="25">
    <source>
        <dbReference type="Proteomes" id="UP000215902"/>
    </source>
</evidence>
<dbReference type="Proteomes" id="UP000215902">
    <property type="component" value="Unassembled WGS sequence"/>
</dbReference>
<evidence type="ECO:0000256" key="21">
    <source>
        <dbReference type="SAM" id="MobiDB-lite"/>
    </source>
</evidence>
<evidence type="ECO:0000256" key="7">
    <source>
        <dbReference type="ARBA" id="ARBA00022553"/>
    </source>
</evidence>
<dbReference type="EMBL" id="NIVC01002345">
    <property type="protein sequence ID" value="PAA58673.1"/>
    <property type="molecule type" value="Genomic_DNA"/>
</dbReference>
<dbReference type="GO" id="GO:0005524">
    <property type="term" value="F:ATP binding"/>
    <property type="evidence" value="ECO:0007669"/>
    <property type="project" value="UniProtKB-UniRule"/>
</dbReference>
<comment type="caution">
    <text evidence="24">The sequence shown here is derived from an EMBL/GenBank/DDBJ whole genome shotgun (WGS) entry which is preliminary data.</text>
</comment>
<evidence type="ECO:0000256" key="20">
    <source>
        <dbReference type="PROSITE-ProRule" id="PRU10141"/>
    </source>
</evidence>
<dbReference type="OrthoDB" id="193931at2759"/>
<name>A0A267EAS9_9PLAT</name>
<dbReference type="GO" id="GO:0005634">
    <property type="term" value="C:nucleus"/>
    <property type="evidence" value="ECO:0007669"/>
    <property type="project" value="UniProtKB-SubCell"/>
</dbReference>
<feature type="compositionally biased region" description="Low complexity" evidence="21">
    <location>
        <begin position="674"/>
        <end position="688"/>
    </location>
</feature>
<dbReference type="InterPro" id="IPR017441">
    <property type="entry name" value="Protein_kinase_ATP_BS"/>
</dbReference>
<feature type="region of interest" description="Disordered" evidence="21">
    <location>
        <begin position="357"/>
        <end position="401"/>
    </location>
</feature>
<keyword evidence="11" id="KW-0418">Kinase</keyword>
<evidence type="ECO:0000256" key="15">
    <source>
        <dbReference type="ARBA" id="ARBA00047899"/>
    </source>
</evidence>
<evidence type="ECO:0000256" key="12">
    <source>
        <dbReference type="ARBA" id="ARBA00022840"/>
    </source>
</evidence>
<dbReference type="GO" id="GO:0035556">
    <property type="term" value="P:intracellular signal transduction"/>
    <property type="evidence" value="ECO:0007669"/>
    <property type="project" value="TreeGrafter"/>
</dbReference>
<evidence type="ECO:0000256" key="6">
    <source>
        <dbReference type="ARBA" id="ARBA00022527"/>
    </source>
</evidence>
<keyword evidence="12 20" id="KW-0067">ATP-binding</keyword>
<keyword evidence="5" id="KW-0488">Methylation</keyword>
<dbReference type="PROSITE" id="PS50030">
    <property type="entry name" value="UBA"/>
    <property type="match status" value="1"/>
</dbReference>
<keyword evidence="7" id="KW-0597">Phosphoprotein</keyword>
<evidence type="ECO:0000256" key="10">
    <source>
        <dbReference type="ARBA" id="ARBA00022741"/>
    </source>
</evidence>
<evidence type="ECO:0000256" key="16">
    <source>
        <dbReference type="ARBA" id="ARBA00048679"/>
    </source>
</evidence>
<comment type="subcellular location">
    <subcellularLocation>
        <location evidence="2">Nucleus</location>
    </subcellularLocation>
</comment>
<evidence type="ECO:0000256" key="17">
    <source>
        <dbReference type="ARBA" id="ARBA00054738"/>
    </source>
</evidence>
<dbReference type="PROSITE" id="PS00108">
    <property type="entry name" value="PROTEIN_KINASE_ST"/>
    <property type="match status" value="1"/>
</dbReference>
<dbReference type="FunFam" id="1.10.510.10:FF:000166">
    <property type="entry name" value="SNF-related serine/threonine-protein kinase"/>
    <property type="match status" value="1"/>
</dbReference>
<dbReference type="PANTHER" id="PTHR24346:SF45">
    <property type="entry name" value="PROTEIN KINASE DOMAIN-CONTAINING PROTEIN"/>
    <property type="match status" value="1"/>
</dbReference>
<dbReference type="GO" id="GO:0005737">
    <property type="term" value="C:cytoplasm"/>
    <property type="evidence" value="ECO:0007669"/>
    <property type="project" value="TreeGrafter"/>
</dbReference>
<evidence type="ECO:0000259" key="22">
    <source>
        <dbReference type="PROSITE" id="PS50011"/>
    </source>
</evidence>
<evidence type="ECO:0000256" key="8">
    <source>
        <dbReference type="ARBA" id="ARBA00022679"/>
    </source>
</evidence>
<keyword evidence="13" id="KW-0460">Magnesium</keyword>
<evidence type="ECO:0000256" key="14">
    <source>
        <dbReference type="ARBA" id="ARBA00023242"/>
    </source>
</evidence>